<keyword evidence="1" id="KW-0472">Membrane</keyword>
<name>A0A0M9AP88_9EURY</name>
<dbReference type="STRING" id="1765655.AMR74_13580"/>
<evidence type="ECO:0000313" key="2">
    <source>
        <dbReference type="EMBL" id="KOX95538.1"/>
    </source>
</evidence>
<feature type="transmembrane region" description="Helical" evidence="1">
    <location>
        <begin position="42"/>
        <end position="60"/>
    </location>
</feature>
<gene>
    <name evidence="2" type="ORF">AMR74_13580</name>
</gene>
<organism evidence="2 3">
    <name type="scientific">Halorubrum tropicale</name>
    <dbReference type="NCBI Taxonomy" id="1765655"/>
    <lineage>
        <taxon>Archaea</taxon>
        <taxon>Methanobacteriati</taxon>
        <taxon>Methanobacteriota</taxon>
        <taxon>Stenosarchaea group</taxon>
        <taxon>Halobacteria</taxon>
        <taxon>Halobacteriales</taxon>
        <taxon>Haloferacaceae</taxon>
        <taxon>Halorubrum</taxon>
    </lineage>
</organism>
<reference evidence="2 3" key="1">
    <citation type="submission" date="2015-08" db="EMBL/GenBank/DDBJ databases">
        <title>Genomes of Isolates from Cabo Rojo, PR.</title>
        <authorList>
            <person name="Sanchez-Nieves R.L."/>
            <person name="Montalvo-Rodriguez R."/>
        </authorList>
    </citation>
    <scope>NUCLEOTIDE SEQUENCE [LARGE SCALE GENOMIC DNA]</scope>
    <source>
        <strain evidence="2 3">5</strain>
    </source>
</reference>
<dbReference type="PATRIC" id="fig|1705389.3.peg.1869"/>
<protein>
    <submittedName>
        <fullName evidence="2">Uncharacterized protein</fullName>
    </submittedName>
</protein>
<dbReference type="InterPro" id="IPR058324">
    <property type="entry name" value="DUF8011"/>
</dbReference>
<dbReference type="RefSeq" id="WP_053772596.1">
    <property type="nucleotide sequence ID" value="NZ_LIST01000006.1"/>
</dbReference>
<keyword evidence="3" id="KW-1185">Reference proteome</keyword>
<accession>A0A0M9AP88</accession>
<feature type="transmembrane region" description="Helical" evidence="1">
    <location>
        <begin position="72"/>
        <end position="92"/>
    </location>
</feature>
<evidence type="ECO:0000256" key="1">
    <source>
        <dbReference type="SAM" id="Phobius"/>
    </source>
</evidence>
<sequence length="100" mass="10399">MPSGISEVVFSEPSGGLNAYAMFASSLLMASIYVYFGVLRGVASVNALVMAVGFALSGVAESLPAERRRLAGWVRVAAVLLLTGLLLVTVFAPEVVLGPR</sequence>
<comment type="caution">
    <text evidence="2">The sequence shown here is derived from an EMBL/GenBank/DDBJ whole genome shotgun (WGS) entry which is preliminary data.</text>
</comment>
<feature type="transmembrane region" description="Helical" evidence="1">
    <location>
        <begin position="17"/>
        <end position="36"/>
    </location>
</feature>
<dbReference type="OrthoDB" id="351217at2157"/>
<evidence type="ECO:0000313" key="3">
    <source>
        <dbReference type="Proteomes" id="UP000037747"/>
    </source>
</evidence>
<keyword evidence="1" id="KW-1133">Transmembrane helix</keyword>
<dbReference type="EMBL" id="LIST01000006">
    <property type="protein sequence ID" value="KOX95538.1"/>
    <property type="molecule type" value="Genomic_DNA"/>
</dbReference>
<dbReference type="AlphaFoldDB" id="A0A0M9AP88"/>
<dbReference type="Proteomes" id="UP000037747">
    <property type="component" value="Unassembled WGS sequence"/>
</dbReference>
<dbReference type="Pfam" id="PF26041">
    <property type="entry name" value="DUF8011"/>
    <property type="match status" value="1"/>
</dbReference>
<keyword evidence="1" id="KW-0812">Transmembrane</keyword>
<proteinExistence type="predicted"/>